<reference evidence="3" key="1">
    <citation type="submission" date="2020-05" db="EMBL/GenBank/DDBJ databases">
        <authorList>
            <person name="Chiriac C."/>
            <person name="Salcher M."/>
            <person name="Ghai R."/>
            <person name="Kavagutti S V."/>
        </authorList>
    </citation>
    <scope>NUCLEOTIDE SEQUENCE</scope>
</reference>
<evidence type="ECO:0000313" key="6">
    <source>
        <dbReference type="EMBL" id="CAB4655221.1"/>
    </source>
</evidence>
<gene>
    <name evidence="3" type="ORF">UFOPK2046_00127</name>
    <name evidence="4" type="ORF">UFOPK2157_00884</name>
    <name evidence="6" type="ORF">UFOPK2228_00842</name>
    <name evidence="5" type="ORF">UFOPK2245_00559</name>
</gene>
<accession>A0A6J6IR20</accession>
<dbReference type="GO" id="GO:0016051">
    <property type="term" value="P:carbohydrate biosynthetic process"/>
    <property type="evidence" value="ECO:0007669"/>
    <property type="project" value="InterPro"/>
</dbReference>
<name>A0A6J6IR20_9ZZZZ</name>
<dbReference type="SUPFAM" id="SSF54211">
    <property type="entry name" value="Ribosomal protein S5 domain 2-like"/>
    <property type="match status" value="1"/>
</dbReference>
<dbReference type="AlphaFoldDB" id="A0A6J6IR20"/>
<dbReference type="Gene3D" id="3.30.230.60">
    <property type="entry name" value="Formaldehyde-activating enzyme"/>
    <property type="match status" value="1"/>
</dbReference>
<dbReference type="InterPro" id="IPR020568">
    <property type="entry name" value="Ribosomal_Su5_D2-typ_SF"/>
</dbReference>
<feature type="domain" description="Formaldehyde-activating enzyme" evidence="2">
    <location>
        <begin position="6"/>
        <end position="163"/>
    </location>
</feature>
<dbReference type="NCBIfam" id="TIGR03126">
    <property type="entry name" value="one_C_fae"/>
    <property type="match status" value="1"/>
</dbReference>
<dbReference type="EMBL" id="CAEZWK010000009">
    <property type="protein sequence ID" value="CAB4650953.1"/>
    <property type="molecule type" value="Genomic_DNA"/>
</dbReference>
<dbReference type="Pfam" id="PF08714">
    <property type="entry name" value="Fae"/>
    <property type="match status" value="1"/>
</dbReference>
<sequence length="168" mass="17387">MIDIQIGEGFVGSGANAAHTNTILGSRSGAAGVAWATALATPRAGHVPFMVVARPALAVTPPTLFVNKAAIESDQHGLFTWGAAQAAVAAGVGQALREGVIDTNAVNELVIIAAIWLNPSANNEEEVFANQQQAMIDALRNGAKGSPTAKEVMEATLNVTNPFFRVKN</sequence>
<dbReference type="GO" id="GO:0016840">
    <property type="term" value="F:carbon-nitrogen lyase activity"/>
    <property type="evidence" value="ECO:0007669"/>
    <property type="project" value="InterPro"/>
</dbReference>
<evidence type="ECO:0000256" key="1">
    <source>
        <dbReference type="ARBA" id="ARBA00023239"/>
    </source>
</evidence>
<keyword evidence="1" id="KW-0456">Lyase</keyword>
<proteinExistence type="predicted"/>
<protein>
    <submittedName>
        <fullName evidence="3">Unannotated protein</fullName>
    </submittedName>
</protein>
<dbReference type="EMBL" id="CAEZWF010000024">
    <property type="protein sequence ID" value="CAB4655221.1"/>
    <property type="molecule type" value="Genomic_DNA"/>
</dbReference>
<dbReference type="InterPro" id="IPR037075">
    <property type="entry name" value="HCHO-activating_enzyme_sf"/>
</dbReference>
<dbReference type="InterPro" id="IPR014826">
    <property type="entry name" value="HCHO-activating_enzyme"/>
</dbReference>
<evidence type="ECO:0000259" key="2">
    <source>
        <dbReference type="Pfam" id="PF08714"/>
    </source>
</evidence>
<organism evidence="3">
    <name type="scientific">freshwater metagenome</name>
    <dbReference type="NCBI Taxonomy" id="449393"/>
    <lineage>
        <taxon>unclassified sequences</taxon>
        <taxon>metagenomes</taxon>
        <taxon>ecological metagenomes</taxon>
    </lineage>
</organism>
<evidence type="ECO:0000313" key="3">
    <source>
        <dbReference type="EMBL" id="CAB4626649.1"/>
    </source>
</evidence>
<evidence type="ECO:0000313" key="4">
    <source>
        <dbReference type="EMBL" id="CAB4644183.1"/>
    </source>
</evidence>
<evidence type="ECO:0000313" key="5">
    <source>
        <dbReference type="EMBL" id="CAB4650953.1"/>
    </source>
</evidence>
<dbReference type="EMBL" id="CAEZVW010000040">
    <property type="protein sequence ID" value="CAB4644183.1"/>
    <property type="molecule type" value="Genomic_DNA"/>
</dbReference>
<dbReference type="EMBL" id="CAEZVP010000010">
    <property type="protein sequence ID" value="CAB4626649.1"/>
    <property type="molecule type" value="Genomic_DNA"/>
</dbReference>